<dbReference type="PANTHER" id="PTHR46309:SF1">
    <property type="entry name" value="PHD FINGER PROTEIN 12"/>
    <property type="match status" value="1"/>
</dbReference>
<keyword evidence="1" id="KW-0479">Metal-binding</keyword>
<proteinExistence type="predicted"/>
<evidence type="ECO:0000256" key="4">
    <source>
        <dbReference type="PROSITE-ProRule" id="PRU00146"/>
    </source>
</evidence>
<gene>
    <name evidence="6" type="ORF">VFH_V119360</name>
</gene>
<evidence type="ECO:0000256" key="1">
    <source>
        <dbReference type="ARBA" id="ARBA00022723"/>
    </source>
</evidence>
<dbReference type="Gene3D" id="3.30.40.10">
    <property type="entry name" value="Zinc/RING finger domain, C3HC4 (zinc finger)"/>
    <property type="match status" value="1"/>
</dbReference>
<dbReference type="InterPro" id="IPR001965">
    <property type="entry name" value="Znf_PHD"/>
</dbReference>
<dbReference type="InterPro" id="IPR011011">
    <property type="entry name" value="Znf_FYVE_PHD"/>
</dbReference>
<dbReference type="InterPro" id="IPR019787">
    <property type="entry name" value="Znf_PHD-finger"/>
</dbReference>
<evidence type="ECO:0000256" key="3">
    <source>
        <dbReference type="ARBA" id="ARBA00022833"/>
    </source>
</evidence>
<keyword evidence="2 4" id="KW-0863">Zinc-finger</keyword>
<dbReference type="InterPro" id="IPR056511">
    <property type="entry name" value="IDM1_C"/>
</dbReference>
<organism evidence="6 7">
    <name type="scientific">Vicia faba</name>
    <name type="common">Broad bean</name>
    <name type="synonym">Faba vulgaris</name>
    <dbReference type="NCBI Taxonomy" id="3906"/>
    <lineage>
        <taxon>Eukaryota</taxon>
        <taxon>Viridiplantae</taxon>
        <taxon>Streptophyta</taxon>
        <taxon>Embryophyta</taxon>
        <taxon>Tracheophyta</taxon>
        <taxon>Spermatophyta</taxon>
        <taxon>Magnoliopsida</taxon>
        <taxon>eudicotyledons</taxon>
        <taxon>Gunneridae</taxon>
        <taxon>Pentapetalae</taxon>
        <taxon>rosids</taxon>
        <taxon>fabids</taxon>
        <taxon>Fabales</taxon>
        <taxon>Fabaceae</taxon>
        <taxon>Papilionoideae</taxon>
        <taxon>50 kb inversion clade</taxon>
        <taxon>NPAAA clade</taxon>
        <taxon>Hologalegina</taxon>
        <taxon>IRL clade</taxon>
        <taxon>Fabeae</taxon>
        <taxon>Vicia</taxon>
    </lineage>
</organism>
<dbReference type="GO" id="GO:0005634">
    <property type="term" value="C:nucleus"/>
    <property type="evidence" value="ECO:0007669"/>
    <property type="project" value="TreeGrafter"/>
</dbReference>
<evidence type="ECO:0000313" key="7">
    <source>
        <dbReference type="Proteomes" id="UP001157006"/>
    </source>
</evidence>
<feature type="domain" description="PHD-type" evidence="5">
    <location>
        <begin position="5"/>
        <end position="50"/>
    </location>
</feature>
<dbReference type="InterPro" id="IPR013083">
    <property type="entry name" value="Znf_RING/FYVE/PHD"/>
</dbReference>
<protein>
    <recommendedName>
        <fullName evidence="5">PHD-type domain-containing protein</fullName>
    </recommendedName>
</protein>
<dbReference type="AlphaFoldDB" id="A0AAV1AZ59"/>
<dbReference type="EMBL" id="OX451740">
    <property type="protein sequence ID" value="CAI8614220.1"/>
    <property type="molecule type" value="Genomic_DNA"/>
</dbReference>
<evidence type="ECO:0000259" key="5">
    <source>
        <dbReference type="PROSITE" id="PS50016"/>
    </source>
</evidence>
<dbReference type="PROSITE" id="PS50016">
    <property type="entry name" value="ZF_PHD_2"/>
    <property type="match status" value="1"/>
</dbReference>
<dbReference type="PANTHER" id="PTHR46309">
    <property type="entry name" value="PHD FINGER PROTEIN 12"/>
    <property type="match status" value="1"/>
</dbReference>
<dbReference type="GO" id="GO:0008270">
    <property type="term" value="F:zinc ion binding"/>
    <property type="evidence" value="ECO:0007669"/>
    <property type="project" value="UniProtKB-KW"/>
</dbReference>
<dbReference type="Pfam" id="PF00628">
    <property type="entry name" value="PHD"/>
    <property type="match status" value="1"/>
</dbReference>
<dbReference type="Pfam" id="PF23209">
    <property type="entry name" value="IDM1_C"/>
    <property type="match status" value="1"/>
</dbReference>
<dbReference type="GO" id="GO:0003714">
    <property type="term" value="F:transcription corepressor activity"/>
    <property type="evidence" value="ECO:0007669"/>
    <property type="project" value="InterPro"/>
</dbReference>
<evidence type="ECO:0000313" key="6">
    <source>
        <dbReference type="EMBL" id="CAI8614220.1"/>
    </source>
</evidence>
<reference evidence="6 7" key="1">
    <citation type="submission" date="2023-01" db="EMBL/GenBank/DDBJ databases">
        <authorList>
            <person name="Kreplak J."/>
        </authorList>
    </citation>
    <scope>NUCLEOTIDE SEQUENCE [LARGE SCALE GENOMIC DNA]</scope>
</reference>
<dbReference type="SMART" id="SM00249">
    <property type="entry name" value="PHD"/>
    <property type="match status" value="2"/>
</dbReference>
<dbReference type="GO" id="GO:0006357">
    <property type="term" value="P:regulation of transcription by RNA polymerase II"/>
    <property type="evidence" value="ECO:0007669"/>
    <property type="project" value="TreeGrafter"/>
</dbReference>
<dbReference type="Proteomes" id="UP001157006">
    <property type="component" value="Chromosome 5"/>
</dbReference>
<keyword evidence="7" id="KW-1185">Reference proteome</keyword>
<sequence length="303" mass="34548">MNLNDETCALCIDGGDLICCDSCPSVFHQSCLNINELPSGDWHCIFCCCKFCGLFAENKKQNTIYNRNYGCVLLTCQSCRKKYHETCLEANNDETIHFNRASVCGKTCQEIFERFEILLRGKHDVGNGFYVTLFCKSHDIGWSGSKIDMALSIMYECFQPTFVNHNGNQIDMIPNILSSSWSSSLAINYAGFFTVLLEEGGHAISVATVRIHENQYAEMPFIGTRFMYRKRGMCHRLMNAIELMLSYLNVEMLIIPSAQEVLHTWISCFGFEPLDMTTKNLIKNKNVVKFFGVEMLQKRISKV</sequence>
<evidence type="ECO:0000256" key="2">
    <source>
        <dbReference type="ARBA" id="ARBA00022771"/>
    </source>
</evidence>
<accession>A0AAV1AZ59</accession>
<dbReference type="InterPro" id="IPR042163">
    <property type="entry name" value="PHF12"/>
</dbReference>
<keyword evidence="3" id="KW-0862">Zinc</keyword>
<name>A0AAV1AZ59_VICFA</name>
<dbReference type="SUPFAM" id="SSF57903">
    <property type="entry name" value="FYVE/PHD zinc finger"/>
    <property type="match status" value="1"/>
</dbReference>